<evidence type="ECO:0000313" key="1">
    <source>
        <dbReference type="EMBL" id="CDO74336.1"/>
    </source>
</evidence>
<evidence type="ECO:0000313" key="2">
    <source>
        <dbReference type="Proteomes" id="UP000029665"/>
    </source>
</evidence>
<comment type="caution">
    <text evidence="1">The sequence shown here is derived from an EMBL/GenBank/DDBJ whole genome shotgun (WGS) entry which is preliminary data.</text>
</comment>
<dbReference type="AlphaFoldDB" id="A0A060SJK5"/>
<accession>A0A060SJK5</accession>
<gene>
    <name evidence="1" type="ORF">BN946_scf184850.g8</name>
</gene>
<dbReference type="Proteomes" id="UP000029665">
    <property type="component" value="Unassembled WGS sequence"/>
</dbReference>
<organism evidence="1 2">
    <name type="scientific">Pycnoporus cinnabarinus</name>
    <name type="common">Cinnabar-red polypore</name>
    <name type="synonym">Trametes cinnabarina</name>
    <dbReference type="NCBI Taxonomy" id="5643"/>
    <lineage>
        <taxon>Eukaryota</taxon>
        <taxon>Fungi</taxon>
        <taxon>Dikarya</taxon>
        <taxon>Basidiomycota</taxon>
        <taxon>Agaricomycotina</taxon>
        <taxon>Agaricomycetes</taxon>
        <taxon>Polyporales</taxon>
        <taxon>Polyporaceae</taxon>
        <taxon>Trametes</taxon>
    </lineage>
</organism>
<protein>
    <recommendedName>
        <fullName evidence="3">BTB domain-containing protein</fullName>
    </recommendedName>
</protein>
<name>A0A060SJK5_PYCCI</name>
<dbReference type="OrthoDB" id="2797179at2759"/>
<dbReference type="STRING" id="5643.A0A060SJK5"/>
<evidence type="ECO:0008006" key="3">
    <source>
        <dbReference type="Google" id="ProtNLM"/>
    </source>
</evidence>
<reference evidence="1" key="1">
    <citation type="submission" date="2014-01" db="EMBL/GenBank/DDBJ databases">
        <title>The genome of the white-rot fungus Pycnoporus cinnabarinus: a basidiomycete model with a versatile arsenal for lignocellulosic biomass breakdown.</title>
        <authorList>
            <person name="Levasseur A."/>
            <person name="Lomascolo A."/>
            <person name="Ruiz-Duenas F.J."/>
            <person name="Uzan E."/>
            <person name="Piumi F."/>
            <person name="Kues U."/>
            <person name="Ram A.F.J."/>
            <person name="Murat C."/>
            <person name="Haon M."/>
            <person name="Benoit I."/>
            <person name="Arfi Y."/>
            <person name="Chevret D."/>
            <person name="Drula E."/>
            <person name="Kwon M.J."/>
            <person name="Gouret P."/>
            <person name="Lesage-Meessen L."/>
            <person name="Lombard V."/>
            <person name="Mariette J."/>
            <person name="Noirot C."/>
            <person name="Park J."/>
            <person name="Patyshakuliyeva A."/>
            <person name="Wieneger R.A.B."/>
            <person name="Wosten H.A.B."/>
            <person name="Martin F."/>
            <person name="Coutinho P.M."/>
            <person name="de Vries R."/>
            <person name="Martinez A.T."/>
            <person name="Klopp C."/>
            <person name="Pontarotti P."/>
            <person name="Henrissat B."/>
            <person name="Record E."/>
        </authorList>
    </citation>
    <scope>NUCLEOTIDE SEQUENCE [LARGE SCALE GENOMIC DNA]</scope>
    <source>
        <strain evidence="1">BRFM137</strain>
    </source>
</reference>
<dbReference type="HOGENOM" id="CLU_1338115_0_0_1"/>
<dbReference type="EMBL" id="CCBP010000160">
    <property type="protein sequence ID" value="CDO74336.1"/>
    <property type="molecule type" value="Genomic_DNA"/>
</dbReference>
<keyword evidence="2" id="KW-1185">Reference proteome</keyword>
<sequence length="205" mass="22556">MSSTTAPLPAYRDPSEGDVVIRTSDQVDFHVDQRRLVDVSTVFADILSIPQPPSTGSASVKKPVIDVSESSALWYKLLPLIYNDSEPLLNSNSATWLSTQSISPPHSLSSCRCNSASLFYNLTVGQQFPIRRSWLDYLQKMKDIVAINPCGDNACSAFLLEPVIKDAEACTSCANRIGMEAFIFCMNVKAKIEEAISEVPFVFEP</sequence>
<proteinExistence type="predicted"/>